<keyword evidence="3" id="KW-1185">Reference proteome</keyword>
<proteinExistence type="predicted"/>
<reference evidence="2 3" key="1">
    <citation type="submission" date="2024-02" db="EMBL/GenBank/DDBJ databases">
        <title>De novo assembly and annotation of 12 fungi associated with fruit tree decline syndrome in Ontario, Canada.</title>
        <authorList>
            <person name="Sulman M."/>
            <person name="Ellouze W."/>
            <person name="Ilyukhin E."/>
        </authorList>
    </citation>
    <scope>NUCLEOTIDE SEQUENCE [LARGE SCALE GENOMIC DNA]</scope>
    <source>
        <strain evidence="2 3">M1-105</strain>
    </source>
</reference>
<protein>
    <submittedName>
        <fullName evidence="2">Uncharacterized protein</fullName>
    </submittedName>
</protein>
<organism evidence="2 3">
    <name type="scientific">Neofusicoccum ribis</name>
    <dbReference type="NCBI Taxonomy" id="45134"/>
    <lineage>
        <taxon>Eukaryota</taxon>
        <taxon>Fungi</taxon>
        <taxon>Dikarya</taxon>
        <taxon>Ascomycota</taxon>
        <taxon>Pezizomycotina</taxon>
        <taxon>Dothideomycetes</taxon>
        <taxon>Dothideomycetes incertae sedis</taxon>
        <taxon>Botryosphaeriales</taxon>
        <taxon>Botryosphaeriaceae</taxon>
        <taxon>Neofusicoccum</taxon>
    </lineage>
</organism>
<gene>
    <name evidence="2" type="ORF">SLS56_011793</name>
</gene>
<name>A0ABR3SAY7_9PEZI</name>
<comment type="caution">
    <text evidence="2">The sequence shown here is derived from an EMBL/GenBank/DDBJ whole genome shotgun (WGS) entry which is preliminary data.</text>
</comment>
<dbReference type="Proteomes" id="UP001521116">
    <property type="component" value="Unassembled WGS sequence"/>
</dbReference>
<evidence type="ECO:0000313" key="2">
    <source>
        <dbReference type="EMBL" id="KAL1615505.1"/>
    </source>
</evidence>
<accession>A0ABR3SAY7</accession>
<evidence type="ECO:0000313" key="3">
    <source>
        <dbReference type="Proteomes" id="UP001521116"/>
    </source>
</evidence>
<sequence>MTPVLNAITSLITSTITTNHTLLCKNHLSATMSSKSGASATSSDAASVMSASSTRSTSSLLKKVFQRDHSVKPMTDAELAKADQIRQDKAAYATAAATYMSLR</sequence>
<dbReference type="EMBL" id="JAJVDC020000310">
    <property type="protein sequence ID" value="KAL1615505.1"/>
    <property type="molecule type" value="Genomic_DNA"/>
</dbReference>
<evidence type="ECO:0000256" key="1">
    <source>
        <dbReference type="SAM" id="MobiDB-lite"/>
    </source>
</evidence>
<feature type="region of interest" description="Disordered" evidence="1">
    <location>
        <begin position="33"/>
        <end position="59"/>
    </location>
</feature>